<reference evidence="1 3" key="1">
    <citation type="submission" date="2016-10" db="EMBL/GenBank/DDBJ databases">
        <authorList>
            <person name="Varghese N."/>
            <person name="Submissions S."/>
        </authorList>
    </citation>
    <scope>NUCLEOTIDE SEQUENCE [LARGE SCALE GENOMIC DNA]</scope>
    <source>
        <strain evidence="1 3">ATCC 43761</strain>
    </source>
</reference>
<evidence type="ECO:0000313" key="3">
    <source>
        <dbReference type="Proteomes" id="UP000181860"/>
    </source>
</evidence>
<dbReference type="Gene3D" id="2.160.20.20">
    <property type="match status" value="1"/>
</dbReference>
<dbReference type="InterPro" id="IPR012332">
    <property type="entry name" value="Autotransporter_pectin_lyase_C"/>
</dbReference>
<dbReference type="EMBL" id="CP123735">
    <property type="protein sequence ID" value="WGO85679.1"/>
    <property type="molecule type" value="Genomic_DNA"/>
</dbReference>
<organism evidence="2 4">
    <name type="scientific">Lactobacillus kefiranofaciens</name>
    <dbReference type="NCBI Taxonomy" id="267818"/>
    <lineage>
        <taxon>Bacteria</taxon>
        <taxon>Bacillati</taxon>
        <taxon>Bacillota</taxon>
        <taxon>Bacilli</taxon>
        <taxon>Lactobacillales</taxon>
        <taxon>Lactobacillaceae</taxon>
        <taxon>Lactobacillus</taxon>
    </lineage>
</organism>
<evidence type="ECO:0000313" key="1">
    <source>
        <dbReference type="EMBL" id="SDA51543.1"/>
    </source>
</evidence>
<dbReference type="AlphaFoldDB" id="A0AAX3UD81"/>
<dbReference type="InterPro" id="IPR011050">
    <property type="entry name" value="Pectin_lyase_fold/virulence"/>
</dbReference>
<reference evidence="2" key="3">
    <citation type="submission" date="2023-04" db="EMBL/GenBank/DDBJ databases">
        <authorList>
            <person name="Wang Y."/>
        </authorList>
    </citation>
    <scope>NUCLEOTIDE SEQUENCE</scope>
    <source>
        <strain evidence="2">ZW18</strain>
    </source>
</reference>
<reference evidence="2" key="2">
    <citation type="journal article" date="2022" name="Food Funct.">
        <title>Lactobacillus kefiranofaciens ZW18 from Kefir enhances the anti-tumor effect of anti-programmed cell death 1 (PD-1) immunotherapy by modulating the gut microbiota.</title>
        <authorList>
            <person name="Zhao J."/>
            <person name="Wang Y."/>
            <person name="Wang J."/>
            <person name="Lv M."/>
            <person name="Zhou C."/>
            <person name="Jia L."/>
            <person name="Geng W."/>
        </authorList>
    </citation>
    <scope>NUCLEOTIDE SEQUENCE</scope>
    <source>
        <strain evidence="2">ZW18</strain>
    </source>
</reference>
<dbReference type="SUPFAM" id="SSF51126">
    <property type="entry name" value="Pectin lyase-like"/>
    <property type="match status" value="1"/>
</dbReference>
<sequence>MPRIIRVGGSSSETSWHEVLKDLRADDVLMLGPGFYYLPQGLTLTDITIKGTGSVPEATTIYGYLSVSEDSRYVTLENLCINTNTDNNCLSVPAETDGYLTLRNCQVKGYNTDTAAIAINGKATIELYSTKIIGGSVSMYASADFRLEMNDSEIDYPSDKFCALALEGHGTAIINNSRVHGSINTFDKTNAELDLNNSEVDYVLLHGQTWMNMLNTTVKAKDDACLYLSDDSWSNIVHCKFNGGIYIDKKTHTIIQNSVINRMVVINEAKVTMNNSVVIAHADFQDTADCEATRVTFMGNMDYEYFLALNGAVRLKGHDLVLHPNGAELAVQDDAKLNANILPDHKNDNLNVECDKRPNVYILGMHWTAKKK</sequence>
<accession>A0AAX3UD81</accession>
<proteinExistence type="predicted"/>
<dbReference type="EMBL" id="FMXC01000009">
    <property type="protein sequence ID" value="SDA51543.1"/>
    <property type="molecule type" value="Genomic_DNA"/>
</dbReference>
<protein>
    <recommendedName>
        <fullName evidence="5">Right handed beta helix domain-containing protein</fullName>
    </recommendedName>
</protein>
<dbReference type="RefSeq" id="WP_013854622.1">
    <property type="nucleotide sequence ID" value="NZ_CP061341.1"/>
</dbReference>
<dbReference type="Proteomes" id="UP000181860">
    <property type="component" value="Unassembled WGS sequence"/>
</dbReference>
<gene>
    <name evidence="2" type="ORF">QEJ78_10210</name>
    <name evidence="1" type="ORF">SAMN02983011_01055</name>
</gene>
<dbReference type="GeneID" id="72687507"/>
<keyword evidence="3" id="KW-1185">Reference proteome</keyword>
<evidence type="ECO:0000313" key="4">
    <source>
        <dbReference type="Proteomes" id="UP001242513"/>
    </source>
</evidence>
<name>A0AAX3UD81_9LACO</name>
<evidence type="ECO:0008006" key="5">
    <source>
        <dbReference type="Google" id="ProtNLM"/>
    </source>
</evidence>
<dbReference type="Proteomes" id="UP001242513">
    <property type="component" value="Chromosome"/>
</dbReference>
<evidence type="ECO:0000313" key="2">
    <source>
        <dbReference type="EMBL" id="WGO85679.1"/>
    </source>
</evidence>